<comment type="caution">
    <text evidence="1">The sequence shown here is derived from an EMBL/GenBank/DDBJ whole genome shotgun (WGS) entry which is preliminary data.</text>
</comment>
<dbReference type="GeneID" id="5054528"/>
<evidence type="ECO:0008006" key="3">
    <source>
        <dbReference type="Google" id="ProtNLM"/>
    </source>
</evidence>
<sequence length="206" mass="22879">MARGKISRRFFLAAVAGGATLGAALLFLSRFKPAEGGGVFCGEAPPLVYGREECPVCKMVVDYPPSSAAMRARVRGVERWYFFDDVGCLATWHREVLRQGGEVVEACVRDRVDGRWLRADKAVFLVTTEFTAMGTGIVAVAPENVERYRRGEVKGQWSVRSVEGPQQYNPPAKTGEVKAEVMYKCVVEKFEYGPAWSVPPDWYRGC</sequence>
<dbReference type="EMBL" id="JAAVJF010000001">
    <property type="protein sequence ID" value="NYR14902.1"/>
    <property type="molecule type" value="Genomic_DNA"/>
</dbReference>
<dbReference type="Proteomes" id="UP000554766">
    <property type="component" value="Unassembled WGS sequence"/>
</dbReference>
<name>A0A7L4P818_9CREN</name>
<keyword evidence="2" id="KW-1185">Reference proteome</keyword>
<accession>A0A7L4P818</accession>
<dbReference type="AlphaFoldDB" id="A0A7L4P818"/>
<dbReference type="InterPro" id="IPR008719">
    <property type="entry name" value="N2O_reductase_NosL"/>
</dbReference>
<dbReference type="PROSITE" id="PS51318">
    <property type="entry name" value="TAT"/>
    <property type="match status" value="1"/>
</dbReference>
<dbReference type="InterPro" id="IPR006311">
    <property type="entry name" value="TAT_signal"/>
</dbReference>
<dbReference type="PANTHER" id="PTHR41247:SF1">
    <property type="entry name" value="HTH-TYPE TRANSCRIPTIONAL REPRESSOR YCNK"/>
    <property type="match status" value="1"/>
</dbReference>
<proteinExistence type="predicted"/>
<dbReference type="SUPFAM" id="SSF160387">
    <property type="entry name" value="NosL/MerB-like"/>
    <property type="match status" value="1"/>
</dbReference>
<reference evidence="1 2" key="1">
    <citation type="journal article" date="2020" name="Nat. Commun.">
        <title>The structures of two archaeal type IV pili illuminate evolutionary relationships.</title>
        <authorList>
            <person name="Wang F."/>
            <person name="Baquero D.P."/>
            <person name="Su Z."/>
            <person name="Beltran L.C."/>
            <person name="Prangishvili D."/>
            <person name="Krupovic M."/>
            <person name="Egelman E.H."/>
        </authorList>
    </citation>
    <scope>NUCLEOTIDE SEQUENCE [LARGE SCALE GENOMIC DNA]</scope>
    <source>
        <strain evidence="1 2">2GA</strain>
    </source>
</reference>
<dbReference type="OMA" id="CLATWHK"/>
<organism evidence="1 2">
    <name type="scientific">Pyrobaculum arsenaticum</name>
    <dbReference type="NCBI Taxonomy" id="121277"/>
    <lineage>
        <taxon>Archaea</taxon>
        <taxon>Thermoproteota</taxon>
        <taxon>Thermoprotei</taxon>
        <taxon>Thermoproteales</taxon>
        <taxon>Thermoproteaceae</taxon>
        <taxon>Pyrobaculum</taxon>
    </lineage>
</organism>
<dbReference type="RefSeq" id="WP_011900080.1">
    <property type="nucleotide sequence ID" value="NZ_JAAVJF010000001.1"/>
</dbReference>
<evidence type="ECO:0000313" key="1">
    <source>
        <dbReference type="EMBL" id="NYR14902.1"/>
    </source>
</evidence>
<evidence type="ECO:0000313" key="2">
    <source>
        <dbReference type="Proteomes" id="UP000554766"/>
    </source>
</evidence>
<gene>
    <name evidence="1" type="ORF">HC235_02780</name>
</gene>
<dbReference type="PANTHER" id="PTHR41247">
    <property type="entry name" value="HTH-TYPE TRANSCRIPTIONAL REPRESSOR YCNK"/>
    <property type="match status" value="1"/>
</dbReference>
<protein>
    <recommendedName>
        <fullName evidence="3">Twin-arginine translocation signal domain-containing protein</fullName>
    </recommendedName>
</protein>